<reference evidence="3" key="1">
    <citation type="journal article" date="2014" name="Int. J. Syst. Evol. Microbiol.">
        <title>Complete genome sequence of Corynebacterium casei LMG S-19264T (=DSM 44701T), isolated from a smear-ripened cheese.</title>
        <authorList>
            <consortium name="US DOE Joint Genome Institute (JGI-PGF)"/>
            <person name="Walter F."/>
            <person name="Albersmeier A."/>
            <person name="Kalinowski J."/>
            <person name="Ruckert C."/>
        </authorList>
    </citation>
    <scope>NUCLEOTIDE SEQUENCE</scope>
    <source>
        <strain evidence="3">JCM 31740</strain>
    </source>
</reference>
<keyword evidence="1" id="KW-1133">Transmembrane helix</keyword>
<dbReference type="Proteomes" id="UP000616143">
    <property type="component" value="Unassembled WGS sequence"/>
</dbReference>
<sequence>MNPFTGGLKFLGTTAFNAVLALLFFLFAARYETPAFVGKVAILQLLEVIVGSFLTVMPYQVVSREAAHAKGLDRKEDVSSTALGQALLVSPVLLFLFLFPSYLWMGIPYFVLYLYSTYQSSILQGMGLFTEANVGNVAFSLGRWGLSTIAVVERSVPLLILVWTAGAAAKTVYYQLHLERPSFSLKVFGDVFRTGVPVYITNAVAFLSGQGDRVTTAYLLGSFSLGIYQFAALLAGVPALLLNSLWGVVLPGVTYYTARGVDVRRASSLTLRLYFLLSLPLAAIGVGLAPPLVRELFPQYVPGLTSLELLVLFVTATSPFIALSNVIIAAKRDYRPLALIGVVSAAEVVVTSLLLIPRMGILGAALSQVGNTVLTSALYLYFTVEQGLLSLGRRELVGIGLFGATFVSLWNPWIAFVLVLLGAKLGGLISRADLTSLRSFIPPSLSFLGRVIEAMALDW</sequence>
<evidence type="ECO:0000256" key="1">
    <source>
        <dbReference type="SAM" id="Phobius"/>
    </source>
</evidence>
<evidence type="ECO:0000313" key="3">
    <source>
        <dbReference type="EMBL" id="GGT92863.1"/>
    </source>
</evidence>
<dbReference type="RefSeq" id="WP_126450693.1">
    <property type="nucleotide sequence ID" value="NZ_AP018553.1"/>
</dbReference>
<keyword evidence="4" id="KW-1185">Reference proteome</keyword>
<keyword evidence="1" id="KW-0812">Transmembrane</keyword>
<protein>
    <submittedName>
        <fullName evidence="2">Polysaccharide biosynthesis protein</fullName>
    </submittedName>
</protein>
<feature type="transmembrane region" description="Helical" evidence="1">
    <location>
        <begin position="83"/>
        <end position="105"/>
    </location>
</feature>
<feature type="transmembrane region" description="Helical" evidence="1">
    <location>
        <begin position="41"/>
        <end position="62"/>
    </location>
</feature>
<reference evidence="3" key="4">
    <citation type="submission" date="2020-09" db="EMBL/GenBank/DDBJ databases">
        <authorList>
            <person name="Sun Q."/>
            <person name="Ohkuma M."/>
        </authorList>
    </citation>
    <scope>NUCLEOTIDE SEQUENCE</scope>
    <source>
        <strain evidence="3">JCM 31740</strain>
    </source>
</reference>
<feature type="transmembrane region" description="Helical" evidence="1">
    <location>
        <begin position="271"/>
        <end position="289"/>
    </location>
</feature>
<feature type="transmembrane region" description="Helical" evidence="1">
    <location>
        <begin position="362"/>
        <end position="384"/>
    </location>
</feature>
<dbReference type="EMBL" id="BMQS01000006">
    <property type="protein sequence ID" value="GGT92863.1"/>
    <property type="molecule type" value="Genomic_DNA"/>
</dbReference>
<accession>A0A348B5M4</accession>
<dbReference type="AlphaFoldDB" id="A0A348B5M4"/>
<feature type="transmembrane region" description="Helical" evidence="1">
    <location>
        <begin position="337"/>
        <end position="356"/>
    </location>
</feature>
<dbReference type="InterPro" id="IPR052556">
    <property type="entry name" value="PolySynth_Transporter"/>
</dbReference>
<dbReference type="PANTHER" id="PTHR43424:SF1">
    <property type="entry name" value="LOCUS PUTATIVE PROTEIN 1-RELATED"/>
    <property type="match status" value="1"/>
</dbReference>
<dbReference type="GeneID" id="38667340"/>
<reference evidence="2" key="3">
    <citation type="journal article" date="2019" name="BMC Res. Notes">
        <title>Complete genome sequence of the Sulfodiicoccus acidiphilus strain HS-1T, the first crenarchaeon that lacks polB3, isolated from an acidic hot spring in Ohwaku-dani, Hakone, Japan.</title>
        <authorList>
            <person name="Sakai H.D."/>
            <person name="Kurosawa N."/>
        </authorList>
    </citation>
    <scope>NUCLEOTIDE SEQUENCE</scope>
    <source>
        <strain evidence="2">HS-1</strain>
    </source>
</reference>
<feature type="transmembrane region" description="Helical" evidence="1">
    <location>
        <begin position="227"/>
        <end position="250"/>
    </location>
</feature>
<name>A0A348B5M4_9CREN</name>
<evidence type="ECO:0000313" key="2">
    <source>
        <dbReference type="EMBL" id="BBD73476.1"/>
    </source>
</evidence>
<dbReference type="KEGG" id="sacd:HS1genome_1865"/>
<keyword evidence="1" id="KW-0472">Membrane</keyword>
<feature type="transmembrane region" description="Helical" evidence="1">
    <location>
        <begin position="396"/>
        <end position="421"/>
    </location>
</feature>
<dbReference type="EMBL" id="AP018553">
    <property type="protein sequence ID" value="BBD73476.1"/>
    <property type="molecule type" value="Genomic_DNA"/>
</dbReference>
<dbReference type="Proteomes" id="UP000276741">
    <property type="component" value="Chromosome"/>
</dbReference>
<organism evidence="2 4">
    <name type="scientific">Sulfodiicoccus acidiphilus</name>
    <dbReference type="NCBI Taxonomy" id="1670455"/>
    <lineage>
        <taxon>Archaea</taxon>
        <taxon>Thermoproteota</taxon>
        <taxon>Thermoprotei</taxon>
        <taxon>Sulfolobales</taxon>
        <taxon>Sulfolobaceae</taxon>
        <taxon>Sulfodiicoccus</taxon>
    </lineage>
</organism>
<evidence type="ECO:0000313" key="4">
    <source>
        <dbReference type="Proteomes" id="UP000276741"/>
    </source>
</evidence>
<gene>
    <name evidence="3" type="ORF">GCM10007116_08320</name>
    <name evidence="2" type="ORF">HS1genome_1865</name>
</gene>
<proteinExistence type="predicted"/>
<feature type="transmembrane region" description="Helical" evidence="1">
    <location>
        <begin position="7"/>
        <end position="29"/>
    </location>
</feature>
<feature type="transmembrane region" description="Helical" evidence="1">
    <location>
        <begin position="309"/>
        <end position="330"/>
    </location>
</feature>
<reference evidence="4" key="2">
    <citation type="submission" date="2018-04" db="EMBL/GenBank/DDBJ databases">
        <title>Complete genome sequence of Sulfodiicoccus acidiphilus strain HS-1.</title>
        <authorList>
            <person name="Sakai H.D."/>
            <person name="Kurosawa N."/>
        </authorList>
    </citation>
    <scope>NUCLEOTIDE SEQUENCE [LARGE SCALE GENOMIC DNA]</scope>
    <source>
        <strain evidence="4">HS-1</strain>
    </source>
</reference>
<dbReference type="OrthoDB" id="34743at2157"/>
<dbReference type="Pfam" id="PF13440">
    <property type="entry name" value="Polysacc_synt_3"/>
    <property type="match status" value="1"/>
</dbReference>
<feature type="transmembrane region" description="Helical" evidence="1">
    <location>
        <begin position="158"/>
        <end position="176"/>
    </location>
</feature>
<dbReference type="PANTHER" id="PTHR43424">
    <property type="entry name" value="LOCUS PUTATIVE PROTEIN 1-RELATED"/>
    <property type="match status" value="1"/>
</dbReference>